<organism evidence="1 2">
    <name type="scientific">Phytophthora megakarya</name>
    <dbReference type="NCBI Taxonomy" id="4795"/>
    <lineage>
        <taxon>Eukaryota</taxon>
        <taxon>Sar</taxon>
        <taxon>Stramenopiles</taxon>
        <taxon>Oomycota</taxon>
        <taxon>Peronosporomycetes</taxon>
        <taxon>Peronosporales</taxon>
        <taxon>Peronosporaceae</taxon>
        <taxon>Phytophthora</taxon>
    </lineage>
</organism>
<protein>
    <submittedName>
        <fullName evidence="1">Uncharacterized protein</fullName>
    </submittedName>
</protein>
<proteinExistence type="predicted"/>
<sequence length="123" mass="13619">FAWYTAVPRGCLSTNKHKKSDSKQLVAFMRLFIDDGYALDDSSPTYKENVRQLGALASQETPAFLSAQGIPSKGSNSVLKTLRHLHREGILTDRIFAYQQRLAVGHIVDPAPSHFQSALKVCS</sequence>
<dbReference type="STRING" id="4795.A0A225UEE0"/>
<accession>A0A225UEE0</accession>
<keyword evidence="2" id="KW-1185">Reference proteome</keyword>
<gene>
    <name evidence="1" type="ORF">PHMEG_00041373</name>
</gene>
<comment type="caution">
    <text evidence="1">The sequence shown here is derived from an EMBL/GenBank/DDBJ whole genome shotgun (WGS) entry which is preliminary data.</text>
</comment>
<name>A0A225UEE0_9STRA</name>
<dbReference type="EMBL" id="NBNE01022817">
    <property type="protein sequence ID" value="OWY90479.1"/>
    <property type="molecule type" value="Genomic_DNA"/>
</dbReference>
<dbReference type="Proteomes" id="UP000198211">
    <property type="component" value="Unassembled WGS sequence"/>
</dbReference>
<feature type="non-terminal residue" evidence="1">
    <location>
        <position position="1"/>
    </location>
</feature>
<reference evidence="2" key="1">
    <citation type="submission" date="2017-03" db="EMBL/GenBank/DDBJ databases">
        <title>Phytopthora megakarya and P. palmivora, two closely related causual agents of cacao black pod achieved similar genome size and gene model numbers by different mechanisms.</title>
        <authorList>
            <person name="Ali S."/>
            <person name="Shao J."/>
            <person name="Larry D.J."/>
            <person name="Kronmiller B."/>
            <person name="Shen D."/>
            <person name="Strem M.D."/>
            <person name="Melnick R.L."/>
            <person name="Guiltinan M.J."/>
            <person name="Tyler B.M."/>
            <person name="Meinhardt L.W."/>
            <person name="Bailey B.A."/>
        </authorList>
    </citation>
    <scope>NUCLEOTIDE SEQUENCE [LARGE SCALE GENOMIC DNA]</scope>
    <source>
        <strain evidence="2">zdho120</strain>
    </source>
</reference>
<dbReference type="OrthoDB" id="110301at2759"/>
<dbReference type="AlphaFoldDB" id="A0A225UEE0"/>
<evidence type="ECO:0000313" key="1">
    <source>
        <dbReference type="EMBL" id="OWY90479.1"/>
    </source>
</evidence>
<evidence type="ECO:0000313" key="2">
    <source>
        <dbReference type="Proteomes" id="UP000198211"/>
    </source>
</evidence>